<comment type="caution">
    <text evidence="2">The sequence shown here is derived from an EMBL/GenBank/DDBJ whole genome shotgun (WGS) entry which is preliminary data.</text>
</comment>
<dbReference type="PANTHER" id="PTHR33915">
    <property type="entry name" value="OSJNBA0033G05.11 PROTEIN"/>
    <property type="match status" value="1"/>
</dbReference>
<dbReference type="Pfam" id="PF07647">
    <property type="entry name" value="SAM_2"/>
    <property type="match status" value="1"/>
</dbReference>
<accession>A0A9Q1GU64</accession>
<keyword evidence="3" id="KW-1185">Reference proteome</keyword>
<proteinExistence type="predicted"/>
<dbReference type="Gene3D" id="1.10.150.50">
    <property type="entry name" value="Transcription Factor, Ets-1"/>
    <property type="match status" value="1"/>
</dbReference>
<organism evidence="2 3">
    <name type="scientific">Carnegiea gigantea</name>
    <dbReference type="NCBI Taxonomy" id="171969"/>
    <lineage>
        <taxon>Eukaryota</taxon>
        <taxon>Viridiplantae</taxon>
        <taxon>Streptophyta</taxon>
        <taxon>Embryophyta</taxon>
        <taxon>Tracheophyta</taxon>
        <taxon>Spermatophyta</taxon>
        <taxon>Magnoliopsida</taxon>
        <taxon>eudicotyledons</taxon>
        <taxon>Gunneridae</taxon>
        <taxon>Pentapetalae</taxon>
        <taxon>Caryophyllales</taxon>
        <taxon>Cactineae</taxon>
        <taxon>Cactaceae</taxon>
        <taxon>Cactoideae</taxon>
        <taxon>Echinocereeae</taxon>
        <taxon>Carnegiea</taxon>
    </lineage>
</organism>
<reference evidence="2" key="1">
    <citation type="submission" date="2022-04" db="EMBL/GenBank/DDBJ databases">
        <title>Carnegiea gigantea Genome sequencing and assembly v2.</title>
        <authorList>
            <person name="Copetti D."/>
            <person name="Sanderson M.J."/>
            <person name="Burquez A."/>
            <person name="Wojciechowski M.F."/>
        </authorList>
    </citation>
    <scope>NUCLEOTIDE SEQUENCE</scope>
    <source>
        <strain evidence="2">SGP5-SGP5p</strain>
        <tissue evidence="2">Aerial part</tissue>
    </source>
</reference>
<evidence type="ECO:0000313" key="2">
    <source>
        <dbReference type="EMBL" id="KAJ8424628.1"/>
    </source>
</evidence>
<dbReference type="PANTHER" id="PTHR33915:SF1">
    <property type="entry name" value="OS04G0644100 PROTEIN"/>
    <property type="match status" value="1"/>
</dbReference>
<dbReference type="Proteomes" id="UP001153076">
    <property type="component" value="Unassembled WGS sequence"/>
</dbReference>
<name>A0A9Q1GU64_9CARY</name>
<protein>
    <recommendedName>
        <fullName evidence="1">SAM domain-containing protein</fullName>
    </recommendedName>
</protein>
<evidence type="ECO:0000259" key="1">
    <source>
        <dbReference type="PROSITE" id="PS50105"/>
    </source>
</evidence>
<feature type="domain" description="SAM" evidence="1">
    <location>
        <begin position="1"/>
        <end position="66"/>
    </location>
</feature>
<dbReference type="CDD" id="cd09487">
    <property type="entry name" value="SAM_superfamily"/>
    <property type="match status" value="1"/>
</dbReference>
<dbReference type="OrthoDB" id="1887912at2759"/>
<evidence type="ECO:0000313" key="3">
    <source>
        <dbReference type="Proteomes" id="UP001153076"/>
    </source>
</evidence>
<dbReference type="PROSITE" id="PS50105">
    <property type="entry name" value="SAM_DOMAIN"/>
    <property type="match status" value="1"/>
</dbReference>
<dbReference type="InterPro" id="IPR013761">
    <property type="entry name" value="SAM/pointed_sf"/>
</dbReference>
<dbReference type="InterPro" id="IPR001660">
    <property type="entry name" value="SAM"/>
</dbReference>
<dbReference type="EMBL" id="JAKOGI010001634">
    <property type="protein sequence ID" value="KAJ8424628.1"/>
    <property type="molecule type" value="Genomic_DNA"/>
</dbReference>
<gene>
    <name evidence="2" type="ORF">Cgig2_034194</name>
</gene>
<dbReference type="AlphaFoldDB" id="A0A9Q1GU64"/>
<dbReference type="SUPFAM" id="SSF47769">
    <property type="entry name" value="SAM/Pointed domain"/>
    <property type="match status" value="1"/>
</dbReference>
<sequence length="230" mass="26293">MDWFSWLSKTGLEPSLVYEYGLAFAHNELEEEDIAYLNHEFLQSMGISIAKHRLEILKLARREKSSSYTLKQPVSKLLLALKKTKKSLANCIATLVHRDNDNRSLIVVPNKMRKKKAKVGAISYSSRWKKAMMMRNSKKLVTVGAGNQEMLMLTNGDYYGDVAGDDPLVVSTPKLDSFSSPLMYDLHQNKEEKFPEDQDDDEHWSPALEEIRIVAFLDSDRSTMEMSLPM</sequence>